<dbReference type="EMBL" id="CP002498">
    <property type="protein sequence ID" value="AET38050.1"/>
    <property type="molecule type" value="Genomic_DNA"/>
</dbReference>
<evidence type="ECO:0000256" key="7">
    <source>
        <dbReference type="PROSITE-ProRule" id="PRU01077"/>
    </source>
</evidence>
<feature type="compositionally biased region" description="Pro residues" evidence="9">
    <location>
        <begin position="316"/>
        <end position="326"/>
    </location>
</feature>
<dbReference type="STRING" id="931890.G8JQ48"/>
<evidence type="ECO:0008006" key="14">
    <source>
        <dbReference type="Google" id="ProtNLM"/>
    </source>
</evidence>
<dbReference type="PROSITE" id="PS50002">
    <property type="entry name" value="SH3"/>
    <property type="match status" value="1"/>
</dbReference>
<keyword evidence="3" id="KW-0963">Cytoplasm</keyword>
<keyword evidence="2 6" id="KW-0728">SH3 domain</keyword>
<evidence type="ECO:0000256" key="1">
    <source>
        <dbReference type="ARBA" id="ARBA00004245"/>
    </source>
</evidence>
<organism evidence="12 13">
    <name type="scientific">Eremothecium cymbalariae (strain CBS 270.75 / DBVPG 7215 / KCTC 17166 / NRRL Y-17582)</name>
    <name type="common">Yeast</name>
    <dbReference type="NCBI Taxonomy" id="931890"/>
    <lineage>
        <taxon>Eukaryota</taxon>
        <taxon>Fungi</taxon>
        <taxon>Dikarya</taxon>
        <taxon>Ascomycota</taxon>
        <taxon>Saccharomycotina</taxon>
        <taxon>Saccharomycetes</taxon>
        <taxon>Saccharomycetales</taxon>
        <taxon>Saccharomycetaceae</taxon>
        <taxon>Eremothecium</taxon>
    </lineage>
</organism>
<feature type="compositionally biased region" description="Basic residues" evidence="9">
    <location>
        <begin position="539"/>
        <end position="548"/>
    </location>
</feature>
<evidence type="ECO:0000259" key="10">
    <source>
        <dbReference type="PROSITE" id="PS50002"/>
    </source>
</evidence>
<evidence type="ECO:0000256" key="6">
    <source>
        <dbReference type="PROSITE-ProRule" id="PRU00192"/>
    </source>
</evidence>
<dbReference type="CDD" id="cd00174">
    <property type="entry name" value="SH3"/>
    <property type="match status" value="1"/>
</dbReference>
<dbReference type="HOGENOM" id="CLU_434790_0_0_1"/>
<gene>
    <name evidence="12" type="ordered locus">Ecym_2308</name>
</gene>
<dbReference type="PANTHER" id="PTHR23065:SF7">
    <property type="entry name" value="NOSTRIN, ISOFORM H"/>
    <property type="match status" value="1"/>
</dbReference>
<evidence type="ECO:0000256" key="4">
    <source>
        <dbReference type="ARBA" id="ARBA00022553"/>
    </source>
</evidence>
<dbReference type="OrthoDB" id="27823at2759"/>
<dbReference type="Pfam" id="PF14604">
    <property type="entry name" value="SH3_9"/>
    <property type="match status" value="1"/>
</dbReference>
<feature type="coiled-coil region" evidence="8">
    <location>
        <begin position="132"/>
        <end position="203"/>
    </location>
</feature>
<dbReference type="Gene3D" id="2.30.30.40">
    <property type="entry name" value="SH3 Domains"/>
    <property type="match status" value="1"/>
</dbReference>
<dbReference type="SUPFAM" id="SSF50044">
    <property type="entry name" value="SH3-domain"/>
    <property type="match status" value="1"/>
</dbReference>
<dbReference type="Pfam" id="PF00611">
    <property type="entry name" value="FCH"/>
    <property type="match status" value="1"/>
</dbReference>
<feature type="region of interest" description="Disordered" evidence="9">
    <location>
        <begin position="563"/>
        <end position="594"/>
    </location>
</feature>
<dbReference type="GO" id="GO:0005543">
    <property type="term" value="F:phospholipid binding"/>
    <property type="evidence" value="ECO:0007669"/>
    <property type="project" value="TreeGrafter"/>
</dbReference>
<proteinExistence type="predicted"/>
<dbReference type="GO" id="GO:0009898">
    <property type="term" value="C:cytoplasmic side of plasma membrane"/>
    <property type="evidence" value="ECO:0007669"/>
    <property type="project" value="TreeGrafter"/>
</dbReference>
<dbReference type="OMA" id="RFAKSWN"/>
<feature type="domain" description="SH3" evidence="10">
    <location>
        <begin position="616"/>
        <end position="678"/>
    </location>
</feature>
<dbReference type="GO" id="GO:0030036">
    <property type="term" value="P:actin cytoskeleton organization"/>
    <property type="evidence" value="ECO:0007669"/>
    <property type="project" value="UniProtKB-ARBA"/>
</dbReference>
<dbReference type="GeneID" id="11470603"/>
<dbReference type="InterPro" id="IPR001060">
    <property type="entry name" value="FCH_dom"/>
</dbReference>
<keyword evidence="7 8" id="KW-0175">Coiled coil</keyword>
<evidence type="ECO:0000259" key="11">
    <source>
        <dbReference type="PROSITE" id="PS51741"/>
    </source>
</evidence>
<feature type="compositionally biased region" description="Basic and acidic residues" evidence="9">
    <location>
        <begin position="507"/>
        <end position="517"/>
    </location>
</feature>
<evidence type="ECO:0000256" key="9">
    <source>
        <dbReference type="SAM" id="MobiDB-lite"/>
    </source>
</evidence>
<evidence type="ECO:0000256" key="8">
    <source>
        <dbReference type="SAM" id="Coils"/>
    </source>
</evidence>
<feature type="region of interest" description="Disordered" evidence="9">
    <location>
        <begin position="362"/>
        <end position="471"/>
    </location>
</feature>
<dbReference type="InterPro" id="IPR031160">
    <property type="entry name" value="F_BAR_dom"/>
</dbReference>
<keyword evidence="13" id="KW-1185">Reference proteome</keyword>
<keyword evidence="5" id="KW-0206">Cytoskeleton</keyword>
<feature type="compositionally biased region" description="Basic and acidic residues" evidence="9">
    <location>
        <begin position="421"/>
        <end position="436"/>
    </location>
</feature>
<evidence type="ECO:0000256" key="3">
    <source>
        <dbReference type="ARBA" id="ARBA00022490"/>
    </source>
</evidence>
<dbReference type="RefSeq" id="XP_003644867.1">
    <property type="nucleotide sequence ID" value="XM_003644819.1"/>
</dbReference>
<feature type="region of interest" description="Disordered" evidence="9">
    <location>
        <begin position="305"/>
        <end position="330"/>
    </location>
</feature>
<dbReference type="Gene3D" id="1.20.1270.60">
    <property type="entry name" value="Arfaptin homology (AH) domain/BAR domain"/>
    <property type="match status" value="1"/>
</dbReference>
<keyword evidence="4" id="KW-0597">Phosphoprotein</keyword>
<dbReference type="InterPro" id="IPR036028">
    <property type="entry name" value="SH3-like_dom_sf"/>
</dbReference>
<dbReference type="Proteomes" id="UP000006790">
    <property type="component" value="Chromosome 2"/>
</dbReference>
<dbReference type="SMART" id="SM00055">
    <property type="entry name" value="FCH"/>
    <property type="match status" value="1"/>
</dbReference>
<name>G8JQ48_ERECY</name>
<evidence type="ECO:0000256" key="5">
    <source>
        <dbReference type="ARBA" id="ARBA00023212"/>
    </source>
</evidence>
<dbReference type="GO" id="GO:0120104">
    <property type="term" value="C:mitotic actomyosin contractile ring, proximal layer"/>
    <property type="evidence" value="ECO:0007669"/>
    <property type="project" value="TreeGrafter"/>
</dbReference>
<dbReference type="eggNOG" id="KOG2398">
    <property type="taxonomic scope" value="Eukaryota"/>
</dbReference>
<dbReference type="SMART" id="SM00326">
    <property type="entry name" value="SH3"/>
    <property type="match status" value="1"/>
</dbReference>
<dbReference type="KEGG" id="erc:Ecym_2308"/>
<evidence type="ECO:0000313" key="13">
    <source>
        <dbReference type="Proteomes" id="UP000006790"/>
    </source>
</evidence>
<dbReference type="InParanoid" id="G8JQ48"/>
<evidence type="ECO:0000256" key="2">
    <source>
        <dbReference type="ARBA" id="ARBA00022443"/>
    </source>
</evidence>
<feature type="compositionally biased region" description="Low complexity" evidence="9">
    <location>
        <begin position="577"/>
        <end position="589"/>
    </location>
</feature>
<feature type="compositionally biased region" description="Polar residues" evidence="9">
    <location>
        <begin position="450"/>
        <end position="465"/>
    </location>
</feature>
<feature type="domain" description="F-BAR" evidence="11">
    <location>
        <begin position="5"/>
        <end position="263"/>
    </location>
</feature>
<feature type="region of interest" description="Disordered" evidence="9">
    <location>
        <begin position="485"/>
        <end position="550"/>
    </location>
</feature>
<dbReference type="PROSITE" id="PS51741">
    <property type="entry name" value="F_BAR"/>
    <property type="match status" value="1"/>
</dbReference>
<evidence type="ECO:0000313" key="12">
    <source>
        <dbReference type="EMBL" id="AET38050.1"/>
    </source>
</evidence>
<reference evidence="13" key="1">
    <citation type="journal article" date="2012" name="G3 (Bethesda)">
        <title>Pichia sorbitophila, an interspecies yeast hybrid reveals early steps of genome resolution following polyploidization.</title>
        <authorList>
            <person name="Leh Louis V."/>
            <person name="Despons L."/>
            <person name="Friedrich A."/>
            <person name="Martin T."/>
            <person name="Durrens P."/>
            <person name="Casaregola S."/>
            <person name="Neuveglise C."/>
            <person name="Fairhead C."/>
            <person name="Marck C."/>
            <person name="Cruz J.A."/>
            <person name="Straub M.L."/>
            <person name="Kugler V."/>
            <person name="Sacerdot C."/>
            <person name="Uzunov Z."/>
            <person name="Thierry A."/>
            <person name="Weiss S."/>
            <person name="Bleykasten C."/>
            <person name="De Montigny J."/>
            <person name="Jacques N."/>
            <person name="Jung P."/>
            <person name="Lemaire M."/>
            <person name="Mallet S."/>
            <person name="Morel G."/>
            <person name="Richard G.F."/>
            <person name="Sarkar A."/>
            <person name="Savel G."/>
            <person name="Schacherer J."/>
            <person name="Seret M.L."/>
            <person name="Talla E."/>
            <person name="Samson G."/>
            <person name="Jubin C."/>
            <person name="Poulain J."/>
            <person name="Vacherie B."/>
            <person name="Barbe V."/>
            <person name="Pelletier E."/>
            <person name="Sherman D.J."/>
            <person name="Westhof E."/>
            <person name="Weissenbach J."/>
            <person name="Baret P.V."/>
            <person name="Wincker P."/>
            <person name="Gaillardin C."/>
            <person name="Dujon B."/>
            <person name="Souciet J.L."/>
        </authorList>
    </citation>
    <scope>NUCLEOTIDE SEQUENCE [LARGE SCALE GENOMIC DNA]</scope>
    <source>
        <strain evidence="13">CBS 270.75 / DBVPG 7215 / KCTC 17166 / NRRL Y-17582</strain>
    </source>
</reference>
<dbReference type="InterPro" id="IPR001452">
    <property type="entry name" value="SH3_domain"/>
</dbReference>
<dbReference type="FunCoup" id="G8JQ48">
    <property type="interactions" value="78"/>
</dbReference>
<dbReference type="PANTHER" id="PTHR23065">
    <property type="entry name" value="PROLINE-SERINE-THREONINE PHOSPHATASE INTERACTING PROTEIN 1"/>
    <property type="match status" value="1"/>
</dbReference>
<protein>
    <recommendedName>
        <fullName evidence="14">SH3 domain-containing protein</fullName>
    </recommendedName>
</protein>
<dbReference type="AlphaFoldDB" id="G8JQ48"/>
<dbReference type="SUPFAM" id="SSF103657">
    <property type="entry name" value="BAR/IMD domain-like"/>
    <property type="match status" value="1"/>
</dbReference>
<comment type="subcellular location">
    <subcellularLocation>
        <location evidence="1">Cytoplasm</location>
        <location evidence="1">Cytoskeleton</location>
    </subcellularLocation>
</comment>
<dbReference type="InterPro" id="IPR027267">
    <property type="entry name" value="AH/BAR_dom_sf"/>
</dbReference>
<accession>G8JQ48</accession>
<sequence>MALNYNYQSNFWDAQEEGVRILLRHVAQGLEVCKNLSVFFEERSKLEKDYSRKMGAIVHHLEKQLKNTPDYGNMQRSLELCKVEQTKVAQSHSKQAEQIYREQYNALKEFVSNGQARYKTLEGKIRQLRMDKVQKRQMHDELLEKLEKAKVELREYQLNQQNLIGGRESMNNQKQLSKWRSIVDELSKKIDVLSQEAKAANKRWLQEWGSLSMELQLLEESRMQMMKTKIQEFAVVGIDAAVHEQISLEKLTTMLAGFTIQQDIYSFAYNHGTGRVKAKDGGTGLNNKTIEASSVDKHTENMRILSSKLPRNRPVSQPPMRTPPDSPTLKDAANDNYSIIVLDEHVQQSQDRESNYLMQSPTGFPTSMEPRMSPTRAPYLQGSSPAKVIEQNGVSYPDDGKPVNVDSNECPPHSSATVKRYSPEQRQPVEVRRIQKDQQLINEEFRDTRAGSSESESYTSNPTDYTQKKVRTSIDSMSTSISSYASSIDDSQRLAKSWNSRNRRKSRDFCRSAEDLSRPSSDPVPIASSQSGSDGSSLRRTRSHRRKSLAADIDGALRALEEEEMKRNQPKSKNLPSSDSDSDGSNSVDRQPRFIPFEKTKTTTFEWPKATSRGQRVIGYAKALYSFTEPNENDILNFQMGDHLLLTEKLNTDWYIGEVHNSNGRQGLIPMNYVKFLS</sequence>